<reference evidence="1" key="1">
    <citation type="journal article" date="2022" name="bioRxiv">
        <title>Population genetic analysis of Ophidiomyces ophidiicola, the causative agent of snake fungal disease, indicates recent introductions to the USA.</title>
        <authorList>
            <person name="Ladner J.T."/>
            <person name="Palmer J.M."/>
            <person name="Ettinger C.L."/>
            <person name="Stajich J.E."/>
            <person name="Farrell T.M."/>
            <person name="Glorioso B.M."/>
            <person name="Lawson B."/>
            <person name="Price S.J."/>
            <person name="Stengle A.G."/>
            <person name="Grear D.A."/>
            <person name="Lorch J.M."/>
        </authorList>
    </citation>
    <scope>NUCLEOTIDE SEQUENCE</scope>
    <source>
        <strain evidence="1">NWHC 24266-5</strain>
    </source>
</reference>
<comment type="caution">
    <text evidence="1">The sequence shown here is derived from an EMBL/GenBank/DDBJ whole genome shotgun (WGS) entry which is preliminary data.</text>
</comment>
<accession>A0ACB8V1M7</accession>
<organism evidence="1">
    <name type="scientific">Ophidiomyces ophidiicola</name>
    <dbReference type="NCBI Taxonomy" id="1387563"/>
    <lineage>
        <taxon>Eukaryota</taxon>
        <taxon>Fungi</taxon>
        <taxon>Dikarya</taxon>
        <taxon>Ascomycota</taxon>
        <taxon>Pezizomycotina</taxon>
        <taxon>Eurotiomycetes</taxon>
        <taxon>Eurotiomycetidae</taxon>
        <taxon>Onygenales</taxon>
        <taxon>Onygenaceae</taxon>
        <taxon>Ophidiomyces</taxon>
    </lineage>
</organism>
<evidence type="ECO:0000313" key="1">
    <source>
        <dbReference type="EMBL" id="KAI2390715.1"/>
    </source>
</evidence>
<dbReference type="EMBL" id="JALBCA010000016">
    <property type="protein sequence ID" value="KAI2390715.1"/>
    <property type="molecule type" value="Genomic_DNA"/>
</dbReference>
<name>A0ACB8V1M7_9EURO</name>
<proteinExistence type="predicted"/>
<sequence>MAAGPHTFVAADVFSSERYRGLQLAIVSVRGDALSYQQKQQIAREFNHPTTAFLHDAPHYSSRPRKLELFSPGAERNFAAGAVLGTAQYIFQNLMNEDDAASAAFAALPNPSIPTGHTPGAKLTKCALETKAGVIQAHFDPTRRIAAIDVPVDVHVHAKETPRDEILAVQRSLRASPLVDRMKASYAVVSIYRGLAFTLVDFTTCPTLISLLQPGETPEPSLDIGWKSAPASGASTPTTTITMTTTTTTKTSPAPVVECYGAVYFIQLQTDFTEEPYITRLVVRVIAGGVEEAASASGCCALAAYLALQKGGASSRHAFAIEQGIEMGRKSQLCIDVRLNEQGTGVVKIMLSGKMTLAMEGRLLL</sequence>
<gene>
    <name evidence="1" type="ORF">LOY88_001539</name>
</gene>
<protein>
    <submittedName>
        <fullName evidence="1">Uncharacterized protein</fullName>
    </submittedName>
</protein>